<evidence type="ECO:0000313" key="9">
    <source>
        <dbReference type="EMBL" id="HFK24043.1"/>
    </source>
</evidence>
<dbReference type="GO" id="GO:0005886">
    <property type="term" value="C:plasma membrane"/>
    <property type="evidence" value="ECO:0007669"/>
    <property type="project" value="TreeGrafter"/>
</dbReference>
<sequence length="474" mass="50760">MNIYSIIVLLYFFLIVSISFVTKKIAQRSSADYLIAGRNLGTFVCAVVVAAEWLGGMSTIGISEKAFKTMTLQPILYNFATATGMIIIGFTVAYHYRTRNVHTVSEMLKSIFGDQIAAISAFAFLIAYIVLSYVQLQTCASVISPILKIDWTLSVIISAVIITLYTYVGGMYALTITGIVHLVAMYFGLGLATIIGIYKVGGFANLHNTLQSFGAPTNLYNPFSGNVSAAFSLLLGGVLGGMAGQASIQPIFSAKDPQTAKKAAVLSGIIVAPFGIMTGLLGLMARTGKFFDPSTIKGNEALGTILTTPSFINPILGGIALAGVIAAILSTVGPVNFAVVTIATKDIYQNFSKKGKDDSKILETAKNLVVLINLITIPLALLLRNAILDTAYISYAIRGIGAIVIIFALYFKGLITKTGVKLSFIGGVVVIFLCLLGKQMKWFDIDKTYGAIVSTLIFIAIGYIWDKLIMKKSE</sequence>
<feature type="transmembrane region" description="Helical" evidence="8">
    <location>
        <begin position="422"/>
        <end position="442"/>
    </location>
</feature>
<name>A0A7C3N8P2_UNCW3</name>
<dbReference type="PROSITE" id="PS50283">
    <property type="entry name" value="NA_SOLUT_SYMP_3"/>
    <property type="match status" value="1"/>
</dbReference>
<dbReference type="CDD" id="cd10322">
    <property type="entry name" value="SLC5sbd"/>
    <property type="match status" value="1"/>
</dbReference>
<feature type="transmembrane region" description="Helical" evidence="8">
    <location>
        <begin position="75"/>
        <end position="96"/>
    </location>
</feature>
<feature type="transmembrane region" description="Helical" evidence="8">
    <location>
        <begin position="263"/>
        <end position="285"/>
    </location>
</feature>
<feature type="transmembrane region" description="Helical" evidence="8">
    <location>
        <begin position="392"/>
        <end position="410"/>
    </location>
</feature>
<feature type="transmembrane region" description="Helical" evidence="8">
    <location>
        <begin position="179"/>
        <end position="200"/>
    </location>
</feature>
<evidence type="ECO:0000256" key="5">
    <source>
        <dbReference type="ARBA" id="ARBA00022989"/>
    </source>
</evidence>
<feature type="transmembrane region" description="Helical" evidence="8">
    <location>
        <begin position="448"/>
        <end position="465"/>
    </location>
</feature>
<proteinExistence type="inferred from homology"/>
<dbReference type="Pfam" id="PF00474">
    <property type="entry name" value="SSF"/>
    <property type="match status" value="1"/>
</dbReference>
<evidence type="ECO:0000256" key="8">
    <source>
        <dbReference type="SAM" id="Phobius"/>
    </source>
</evidence>
<dbReference type="InterPro" id="IPR001734">
    <property type="entry name" value="Na/solute_symporter"/>
</dbReference>
<keyword evidence="4 8" id="KW-0812">Transmembrane</keyword>
<comment type="subcellular location">
    <subcellularLocation>
        <location evidence="1">Membrane</location>
        <topology evidence="1">Multi-pass membrane protein</topology>
    </subcellularLocation>
</comment>
<keyword evidence="3" id="KW-0813">Transport</keyword>
<organism evidence="9">
    <name type="scientific">candidate division WOR-3 bacterium</name>
    <dbReference type="NCBI Taxonomy" id="2052148"/>
    <lineage>
        <taxon>Bacteria</taxon>
        <taxon>Bacteria division WOR-3</taxon>
    </lineage>
</organism>
<feature type="transmembrane region" description="Helical" evidence="8">
    <location>
        <begin position="365"/>
        <end position="386"/>
    </location>
</feature>
<dbReference type="InterPro" id="IPR050277">
    <property type="entry name" value="Sodium:Solute_Symporter"/>
</dbReference>
<dbReference type="AlphaFoldDB" id="A0A7C3N8P2"/>
<evidence type="ECO:0000256" key="7">
    <source>
        <dbReference type="RuleBase" id="RU362091"/>
    </source>
</evidence>
<accession>A0A7C3N8P2</accession>
<keyword evidence="6 8" id="KW-0472">Membrane</keyword>
<comment type="caution">
    <text evidence="9">The sequence shown here is derived from an EMBL/GenBank/DDBJ whole genome shotgun (WGS) entry which is preliminary data.</text>
</comment>
<dbReference type="PANTHER" id="PTHR48086">
    <property type="entry name" value="SODIUM/PROLINE SYMPORTER-RELATED"/>
    <property type="match status" value="1"/>
</dbReference>
<dbReference type="InterPro" id="IPR038377">
    <property type="entry name" value="Na/Glc_symporter_sf"/>
</dbReference>
<evidence type="ECO:0000256" key="6">
    <source>
        <dbReference type="ARBA" id="ARBA00023136"/>
    </source>
</evidence>
<comment type="similarity">
    <text evidence="2 7">Belongs to the sodium:solute symporter (SSF) (TC 2.A.21) family.</text>
</comment>
<protein>
    <submittedName>
        <fullName evidence="9">Sodium:solute symporter family protein</fullName>
    </submittedName>
</protein>
<dbReference type="EMBL" id="DSTT01000005">
    <property type="protein sequence ID" value="HFK24043.1"/>
    <property type="molecule type" value="Genomic_DNA"/>
</dbReference>
<dbReference type="Gene3D" id="1.20.1730.10">
    <property type="entry name" value="Sodium/glucose cotransporter"/>
    <property type="match status" value="1"/>
</dbReference>
<feature type="transmembrane region" description="Helical" evidence="8">
    <location>
        <begin position="315"/>
        <end position="344"/>
    </location>
</feature>
<feature type="transmembrane region" description="Helical" evidence="8">
    <location>
        <begin position="146"/>
        <end position="167"/>
    </location>
</feature>
<evidence type="ECO:0000256" key="2">
    <source>
        <dbReference type="ARBA" id="ARBA00006434"/>
    </source>
</evidence>
<feature type="transmembrane region" description="Helical" evidence="8">
    <location>
        <begin position="116"/>
        <end position="134"/>
    </location>
</feature>
<evidence type="ECO:0000256" key="3">
    <source>
        <dbReference type="ARBA" id="ARBA00022448"/>
    </source>
</evidence>
<dbReference type="GO" id="GO:0022857">
    <property type="term" value="F:transmembrane transporter activity"/>
    <property type="evidence" value="ECO:0007669"/>
    <property type="project" value="InterPro"/>
</dbReference>
<feature type="transmembrane region" description="Helical" evidence="8">
    <location>
        <begin position="6"/>
        <end position="22"/>
    </location>
</feature>
<feature type="transmembrane region" description="Helical" evidence="8">
    <location>
        <begin position="220"/>
        <end position="242"/>
    </location>
</feature>
<dbReference type="PANTHER" id="PTHR48086:SF7">
    <property type="entry name" value="SODIUM-SOLUTE SYMPORTER-RELATED"/>
    <property type="match status" value="1"/>
</dbReference>
<gene>
    <name evidence="9" type="ORF">ENS15_05265</name>
</gene>
<evidence type="ECO:0000256" key="4">
    <source>
        <dbReference type="ARBA" id="ARBA00022692"/>
    </source>
</evidence>
<keyword evidence="5 8" id="KW-1133">Transmembrane helix</keyword>
<feature type="transmembrane region" description="Helical" evidence="8">
    <location>
        <begin position="34"/>
        <end position="55"/>
    </location>
</feature>
<reference evidence="9" key="1">
    <citation type="journal article" date="2020" name="mSystems">
        <title>Genome- and Community-Level Interaction Insights into Carbon Utilization and Element Cycling Functions of Hydrothermarchaeota in Hydrothermal Sediment.</title>
        <authorList>
            <person name="Zhou Z."/>
            <person name="Liu Y."/>
            <person name="Xu W."/>
            <person name="Pan J."/>
            <person name="Luo Z.H."/>
            <person name="Li M."/>
        </authorList>
    </citation>
    <scope>NUCLEOTIDE SEQUENCE [LARGE SCALE GENOMIC DNA]</scope>
    <source>
        <strain evidence="9">SpSt-464</strain>
    </source>
</reference>
<evidence type="ECO:0000256" key="1">
    <source>
        <dbReference type="ARBA" id="ARBA00004141"/>
    </source>
</evidence>